<sequence>MSKIDYRLIKQLYLFLAVAEEEHFGRAAARLGMSQPPLTEQIKILEQSLKLTLFERSRRGTTLSPAGKAILPQVKRFVDHMASLEKMVKEVAQGKVGVIHIGAITSAMFDVVPEFLNYFKHHYPDVTVFVNEIDSAEAISSLLSGKLDMAFVRVEGDIGQTLKSIPLTEDLLGVALPVEHPMSCNNEIRLGDLKDEAFVMSSRRVNPTYFDILTSACRENGFNPRILYEVRSVTAQIAYVSCGQGAALVPLSMSRFIPGNVRLIPLKESIKIVTAALVWNPGNGHPLVEYGVKWLTQYVANKKSVLTY</sequence>
<evidence type="ECO:0000256" key="2">
    <source>
        <dbReference type="ARBA" id="ARBA00023015"/>
    </source>
</evidence>
<dbReference type="InterPro" id="IPR000847">
    <property type="entry name" value="LysR_HTH_N"/>
</dbReference>
<dbReference type="AlphaFoldDB" id="C6DI39"/>
<keyword evidence="4" id="KW-0804">Transcription</keyword>
<organism evidence="6 7">
    <name type="scientific">Pectobacterium carotovorum subsp. carotovorum (strain PC1)</name>
    <dbReference type="NCBI Taxonomy" id="561230"/>
    <lineage>
        <taxon>Bacteria</taxon>
        <taxon>Pseudomonadati</taxon>
        <taxon>Pseudomonadota</taxon>
        <taxon>Gammaproteobacteria</taxon>
        <taxon>Enterobacterales</taxon>
        <taxon>Pectobacteriaceae</taxon>
        <taxon>Pectobacterium</taxon>
    </lineage>
</organism>
<keyword evidence="3" id="KW-0238">DNA-binding</keyword>
<dbReference type="Gene3D" id="3.40.190.10">
    <property type="entry name" value="Periplasmic binding protein-like II"/>
    <property type="match status" value="2"/>
</dbReference>
<evidence type="ECO:0000256" key="3">
    <source>
        <dbReference type="ARBA" id="ARBA00023125"/>
    </source>
</evidence>
<dbReference type="STRING" id="561230.PC1_2173"/>
<dbReference type="RefSeq" id="WP_015840402.1">
    <property type="nucleotide sequence ID" value="NC_012917.1"/>
</dbReference>
<dbReference type="Pfam" id="PF03466">
    <property type="entry name" value="LysR_substrate"/>
    <property type="match status" value="1"/>
</dbReference>
<dbReference type="OrthoDB" id="5289754at2"/>
<dbReference type="HOGENOM" id="CLU_039613_6_4_6"/>
<dbReference type="GO" id="GO:0003677">
    <property type="term" value="F:DNA binding"/>
    <property type="evidence" value="ECO:0007669"/>
    <property type="project" value="UniProtKB-KW"/>
</dbReference>
<dbReference type="SUPFAM" id="SSF53850">
    <property type="entry name" value="Periplasmic binding protein-like II"/>
    <property type="match status" value="1"/>
</dbReference>
<dbReference type="KEGG" id="pct:PC1_2173"/>
<dbReference type="InterPro" id="IPR036388">
    <property type="entry name" value="WH-like_DNA-bd_sf"/>
</dbReference>
<evidence type="ECO:0000256" key="1">
    <source>
        <dbReference type="ARBA" id="ARBA00009437"/>
    </source>
</evidence>
<dbReference type="GO" id="GO:0032993">
    <property type="term" value="C:protein-DNA complex"/>
    <property type="evidence" value="ECO:0007669"/>
    <property type="project" value="TreeGrafter"/>
</dbReference>
<dbReference type="Pfam" id="PF00126">
    <property type="entry name" value="HTH_1"/>
    <property type="match status" value="1"/>
</dbReference>
<dbReference type="CDD" id="cd08414">
    <property type="entry name" value="PBP2_LTTR_aromatics_like"/>
    <property type="match status" value="1"/>
</dbReference>
<dbReference type="PRINTS" id="PR00039">
    <property type="entry name" value="HTHLYSR"/>
</dbReference>
<name>C6DI39_PECCP</name>
<gene>
    <name evidence="6" type="ordered locus">PC1_2173</name>
</gene>
<protein>
    <submittedName>
        <fullName evidence="6">Transcriptional regulator, LysR family</fullName>
    </submittedName>
</protein>
<dbReference type="GO" id="GO:0003700">
    <property type="term" value="F:DNA-binding transcription factor activity"/>
    <property type="evidence" value="ECO:0007669"/>
    <property type="project" value="InterPro"/>
</dbReference>
<evidence type="ECO:0000313" key="7">
    <source>
        <dbReference type="Proteomes" id="UP000002736"/>
    </source>
</evidence>
<dbReference type="PROSITE" id="PS50931">
    <property type="entry name" value="HTH_LYSR"/>
    <property type="match status" value="1"/>
</dbReference>
<dbReference type="FunFam" id="1.10.10.10:FF:000001">
    <property type="entry name" value="LysR family transcriptional regulator"/>
    <property type="match status" value="1"/>
</dbReference>
<feature type="domain" description="HTH lysR-type" evidence="5">
    <location>
        <begin position="7"/>
        <end position="64"/>
    </location>
</feature>
<dbReference type="PANTHER" id="PTHR30346">
    <property type="entry name" value="TRANSCRIPTIONAL DUAL REGULATOR HCAR-RELATED"/>
    <property type="match status" value="1"/>
</dbReference>
<dbReference type="Gene3D" id="1.10.10.10">
    <property type="entry name" value="Winged helix-like DNA-binding domain superfamily/Winged helix DNA-binding domain"/>
    <property type="match status" value="1"/>
</dbReference>
<reference evidence="6 7" key="1">
    <citation type="submission" date="2009-07" db="EMBL/GenBank/DDBJ databases">
        <title>Complete sequence of Pectobacterium carotovorum subsp. carotovorum PC1.</title>
        <authorList>
            <consortium name="US DOE Joint Genome Institute"/>
            <person name="Lucas S."/>
            <person name="Copeland A."/>
            <person name="Lapidus A."/>
            <person name="Glavina del Rio T."/>
            <person name="Tice H."/>
            <person name="Bruce D."/>
            <person name="Goodwin L."/>
            <person name="Pitluck S."/>
            <person name="Munk A.C."/>
            <person name="Brettin T."/>
            <person name="Detter J.C."/>
            <person name="Han C."/>
            <person name="Tapia R."/>
            <person name="Larimer F."/>
            <person name="Land M."/>
            <person name="Hauser L."/>
            <person name="Kyrpides N."/>
            <person name="Mikhailova N."/>
            <person name="Balakrishnan V."/>
            <person name="Glasner J."/>
            <person name="Perna N.T."/>
        </authorList>
    </citation>
    <scope>NUCLEOTIDE SEQUENCE [LARGE SCALE GENOMIC DNA]</scope>
    <source>
        <strain evidence="6 7">PC1</strain>
    </source>
</reference>
<evidence type="ECO:0000313" key="6">
    <source>
        <dbReference type="EMBL" id="ACT13212.1"/>
    </source>
</evidence>
<dbReference type="eggNOG" id="COG0583">
    <property type="taxonomic scope" value="Bacteria"/>
</dbReference>
<proteinExistence type="inferred from homology"/>
<dbReference type="InterPro" id="IPR036390">
    <property type="entry name" value="WH_DNA-bd_sf"/>
</dbReference>
<evidence type="ECO:0000256" key="4">
    <source>
        <dbReference type="ARBA" id="ARBA00023163"/>
    </source>
</evidence>
<dbReference type="SUPFAM" id="SSF46785">
    <property type="entry name" value="Winged helix' DNA-binding domain"/>
    <property type="match status" value="1"/>
</dbReference>
<evidence type="ECO:0000259" key="5">
    <source>
        <dbReference type="PROSITE" id="PS50931"/>
    </source>
</evidence>
<accession>C6DI39</accession>
<dbReference type="Proteomes" id="UP000002736">
    <property type="component" value="Chromosome"/>
</dbReference>
<dbReference type="EMBL" id="CP001657">
    <property type="protein sequence ID" value="ACT13212.1"/>
    <property type="molecule type" value="Genomic_DNA"/>
</dbReference>
<keyword evidence="2" id="KW-0805">Transcription regulation</keyword>
<dbReference type="InterPro" id="IPR005119">
    <property type="entry name" value="LysR_subst-bd"/>
</dbReference>
<comment type="similarity">
    <text evidence="1">Belongs to the LysR transcriptional regulatory family.</text>
</comment>
<dbReference type="PANTHER" id="PTHR30346:SF17">
    <property type="entry name" value="LYSR FAMILY TRANSCRIPTIONAL REGULATOR"/>
    <property type="match status" value="1"/>
</dbReference>